<dbReference type="GeneID" id="10025867"/>
<keyword evidence="3" id="KW-1185">Reference proteome</keyword>
<dbReference type="InterPro" id="IPR041018">
    <property type="entry name" value="ADPRTs_Tse2"/>
</dbReference>
<feature type="domain" description="Tse2 ADP-ribosyltransferase toxin" evidence="1">
    <location>
        <begin position="14"/>
        <end position="144"/>
    </location>
</feature>
<dbReference type="AlphaFoldDB" id="E4V2Q8"/>
<dbReference type="OMA" id="HEFRDHY"/>
<dbReference type="eggNOG" id="ENOG502S9XR">
    <property type="taxonomic scope" value="Eukaryota"/>
</dbReference>
<name>E4V2Q8_ARTGP</name>
<proteinExistence type="predicted"/>
<evidence type="ECO:0000313" key="3">
    <source>
        <dbReference type="Proteomes" id="UP000002669"/>
    </source>
</evidence>
<dbReference type="HOGENOM" id="CLU_113396_0_0_1"/>
<dbReference type="RefSeq" id="XP_003170628.1">
    <property type="nucleotide sequence ID" value="XM_003170580.1"/>
</dbReference>
<reference evidence="3" key="1">
    <citation type="journal article" date="2012" name="MBio">
        <title>Comparative genome analysis of Trichophyton rubrum and related dermatophytes reveals candidate genes involved in infection.</title>
        <authorList>
            <person name="Martinez D.A."/>
            <person name="Oliver B.G."/>
            <person name="Graeser Y."/>
            <person name="Goldberg J.M."/>
            <person name="Li W."/>
            <person name="Martinez-Rossi N.M."/>
            <person name="Monod M."/>
            <person name="Shelest E."/>
            <person name="Barton R.C."/>
            <person name="Birch E."/>
            <person name="Brakhage A.A."/>
            <person name="Chen Z."/>
            <person name="Gurr S.J."/>
            <person name="Heiman D."/>
            <person name="Heitman J."/>
            <person name="Kosti I."/>
            <person name="Rossi A."/>
            <person name="Saif S."/>
            <person name="Samalova M."/>
            <person name="Saunders C.W."/>
            <person name="Shea T."/>
            <person name="Summerbell R.C."/>
            <person name="Xu J."/>
            <person name="Young S."/>
            <person name="Zeng Q."/>
            <person name="Birren B.W."/>
            <person name="Cuomo C.A."/>
            <person name="White T.C."/>
        </authorList>
    </citation>
    <scope>NUCLEOTIDE SEQUENCE [LARGE SCALE GENOMIC DNA]</scope>
    <source>
        <strain evidence="3">ATCC MYA-4604 / CBS 118893</strain>
    </source>
</reference>
<evidence type="ECO:0000259" key="1">
    <source>
        <dbReference type="Pfam" id="PF18648"/>
    </source>
</evidence>
<protein>
    <recommendedName>
        <fullName evidence="1">Tse2 ADP-ribosyltransferase toxin domain-containing protein</fullName>
    </recommendedName>
</protein>
<dbReference type="OrthoDB" id="10266325at2759"/>
<evidence type="ECO:0000313" key="2">
    <source>
        <dbReference type="EMBL" id="EFR03620.1"/>
    </source>
</evidence>
<sequence length="155" mass="17916">MSNKFIHSFSLFPKALFRLNYGRVVRLRAHPWPLRPPCAFDLFTHAGKVQPSALEPGAYIFPNGASLRPNTKRQQEVVRRARGSAFHVYAIPAGTQLPDDLILVHEFRDHYSLQARKEMTVEELDLSITQFLESQAVCFKRDEWLRKYPVATETF</sequence>
<organism evidence="3">
    <name type="scientific">Arthroderma gypseum (strain ATCC MYA-4604 / CBS 118893)</name>
    <name type="common">Microsporum gypseum</name>
    <dbReference type="NCBI Taxonomy" id="535722"/>
    <lineage>
        <taxon>Eukaryota</taxon>
        <taxon>Fungi</taxon>
        <taxon>Dikarya</taxon>
        <taxon>Ascomycota</taxon>
        <taxon>Pezizomycotina</taxon>
        <taxon>Eurotiomycetes</taxon>
        <taxon>Eurotiomycetidae</taxon>
        <taxon>Onygenales</taxon>
        <taxon>Arthrodermataceae</taxon>
        <taxon>Nannizzia</taxon>
    </lineage>
</organism>
<dbReference type="Proteomes" id="UP000002669">
    <property type="component" value="Unassembled WGS sequence"/>
</dbReference>
<gene>
    <name evidence="2" type="ORF">MGYG_06614</name>
</gene>
<dbReference type="VEuPathDB" id="FungiDB:MGYG_06614"/>
<dbReference type="EMBL" id="DS989827">
    <property type="protein sequence ID" value="EFR03620.1"/>
    <property type="molecule type" value="Genomic_DNA"/>
</dbReference>
<dbReference type="Pfam" id="PF18648">
    <property type="entry name" value="ADPRTs_Tse2"/>
    <property type="match status" value="1"/>
</dbReference>
<dbReference type="InParanoid" id="E4V2Q8"/>
<accession>E4V2Q8</accession>